<keyword evidence="2 3" id="KW-0378">Hydrolase</keyword>
<feature type="region of interest" description="Disordered" evidence="4">
    <location>
        <begin position="448"/>
        <end position="470"/>
    </location>
</feature>
<evidence type="ECO:0000256" key="1">
    <source>
        <dbReference type="ARBA" id="ARBA00005964"/>
    </source>
</evidence>
<dbReference type="Gene3D" id="3.40.50.1820">
    <property type="entry name" value="alpha/beta hydrolase"/>
    <property type="match status" value="1"/>
</dbReference>
<evidence type="ECO:0000313" key="7">
    <source>
        <dbReference type="Proteomes" id="UP000733379"/>
    </source>
</evidence>
<evidence type="ECO:0000259" key="5">
    <source>
        <dbReference type="Pfam" id="PF00135"/>
    </source>
</evidence>
<dbReference type="PANTHER" id="PTHR11559">
    <property type="entry name" value="CARBOXYLESTERASE"/>
    <property type="match status" value="1"/>
</dbReference>
<dbReference type="Proteomes" id="UP000733379">
    <property type="component" value="Unassembled WGS sequence"/>
</dbReference>
<dbReference type="EC" id="3.1.1.-" evidence="3"/>
<dbReference type="InterPro" id="IPR019826">
    <property type="entry name" value="Carboxylesterase_B_AS"/>
</dbReference>
<dbReference type="InterPro" id="IPR002018">
    <property type="entry name" value="CarbesteraseB"/>
</dbReference>
<evidence type="ECO:0000256" key="2">
    <source>
        <dbReference type="ARBA" id="ARBA00022801"/>
    </source>
</evidence>
<keyword evidence="7" id="KW-1185">Reference proteome</keyword>
<dbReference type="InterPro" id="IPR050309">
    <property type="entry name" value="Type-B_Carboxylest/Lipase"/>
</dbReference>
<name>A0ABS6BE78_9NOCA</name>
<dbReference type="InterPro" id="IPR029058">
    <property type="entry name" value="AB_hydrolase_fold"/>
</dbReference>
<dbReference type="SUPFAM" id="SSF53474">
    <property type="entry name" value="alpha/beta-Hydrolases"/>
    <property type="match status" value="1"/>
</dbReference>
<reference evidence="6 7" key="1">
    <citation type="submission" date="2021-06" db="EMBL/GenBank/DDBJ databases">
        <title>Actinomycetes sequencing.</title>
        <authorList>
            <person name="Shan Q."/>
        </authorList>
    </citation>
    <scope>NUCLEOTIDE SEQUENCE [LARGE SCALE GENOMIC DNA]</scope>
    <source>
        <strain evidence="6 7">NEAU-G5</strain>
    </source>
</reference>
<evidence type="ECO:0000256" key="4">
    <source>
        <dbReference type="SAM" id="MobiDB-lite"/>
    </source>
</evidence>
<dbReference type="RefSeq" id="WP_215924278.1">
    <property type="nucleotide sequence ID" value="NZ_JAHKNI010000030.1"/>
</dbReference>
<accession>A0ABS6BE78</accession>
<sequence>MFVIETTSGRVRGFFDRGVPNWRGIPYGSIPARFQPARPATAASAEPIDTTRWGPVSWQVPMEVTPQRWSPLYPEAVQHEECLNLNIWSARPDRAERQPVLVWFHPGRHMVGGTMRTVDPWAYAGRHDLVVVTANYRLGPWGWLPLAGLDPKFDMSTNLGVRDQLLLLEWVRDNIAGFGGDPGNVTLFGLSTGASDVATLLGIPAAAGLFHQAAVYSGHAELAHRPDDAAELSGRFLTAAGDLVQGPGDLPDATNVALRYIHSQTLRTGPVRYQAVIDGDLVPAAPLRAIADRTATVPVLVSVTSEEAGILEIVQGGTAVDTTYAARFGTGDEPTRREKVARLSAELYVRPAERLLNALHTAGGPCWAQVFDYHPSTSHLAGYPSIARRAVHAADTSALFCDTAGPDGTDADRVVGAREQRALVGLARRGDPGWPAYSPDRPVARWIGSGRSEATDLRPLPLPTTVQESR</sequence>
<evidence type="ECO:0000313" key="6">
    <source>
        <dbReference type="EMBL" id="MBU3068101.1"/>
    </source>
</evidence>
<protein>
    <recommendedName>
        <fullName evidence="3">Carboxylic ester hydrolase</fullName>
        <ecNumber evidence="3">3.1.1.-</ecNumber>
    </recommendedName>
</protein>
<evidence type="ECO:0000256" key="3">
    <source>
        <dbReference type="RuleBase" id="RU361235"/>
    </source>
</evidence>
<dbReference type="Pfam" id="PF00135">
    <property type="entry name" value="COesterase"/>
    <property type="match status" value="1"/>
</dbReference>
<comment type="caution">
    <text evidence="6">The sequence shown here is derived from an EMBL/GenBank/DDBJ whole genome shotgun (WGS) entry which is preliminary data.</text>
</comment>
<dbReference type="EMBL" id="JAHKNI010000030">
    <property type="protein sequence ID" value="MBU3068101.1"/>
    <property type="molecule type" value="Genomic_DNA"/>
</dbReference>
<proteinExistence type="inferred from homology"/>
<feature type="domain" description="Carboxylesterase type B" evidence="5">
    <location>
        <begin position="3"/>
        <end position="311"/>
    </location>
</feature>
<dbReference type="PROSITE" id="PS00122">
    <property type="entry name" value="CARBOXYLESTERASE_B_1"/>
    <property type="match status" value="1"/>
</dbReference>
<comment type="similarity">
    <text evidence="1 3">Belongs to the type-B carboxylesterase/lipase family.</text>
</comment>
<organism evidence="6 7">
    <name type="scientific">Nocardia albiluteola</name>
    <dbReference type="NCBI Taxonomy" id="2842303"/>
    <lineage>
        <taxon>Bacteria</taxon>
        <taxon>Bacillati</taxon>
        <taxon>Actinomycetota</taxon>
        <taxon>Actinomycetes</taxon>
        <taxon>Mycobacteriales</taxon>
        <taxon>Nocardiaceae</taxon>
        <taxon>Nocardia</taxon>
    </lineage>
</organism>
<gene>
    <name evidence="6" type="ORF">KO481_42120</name>
</gene>